<evidence type="ECO:0000256" key="1">
    <source>
        <dbReference type="SAM" id="MobiDB-lite"/>
    </source>
</evidence>
<reference evidence="2" key="1">
    <citation type="submission" date="2021-06" db="EMBL/GenBank/DDBJ databases">
        <title>Genome Sequence of Mortierella hyaline Strain SCG-10, a Cold-Adapted, Nitrate-Reducing Fungus Isolated from Soil in Minnesota, USA.</title>
        <authorList>
            <person name="Aldossari N."/>
        </authorList>
    </citation>
    <scope>NUCLEOTIDE SEQUENCE</scope>
    <source>
        <strain evidence="2">SCG-10</strain>
    </source>
</reference>
<organism evidence="2 3">
    <name type="scientific">Linnemannia hyalina</name>
    <dbReference type="NCBI Taxonomy" id="64524"/>
    <lineage>
        <taxon>Eukaryota</taxon>
        <taxon>Fungi</taxon>
        <taxon>Fungi incertae sedis</taxon>
        <taxon>Mucoromycota</taxon>
        <taxon>Mortierellomycotina</taxon>
        <taxon>Mortierellomycetes</taxon>
        <taxon>Mortierellales</taxon>
        <taxon>Mortierellaceae</taxon>
        <taxon>Linnemannia</taxon>
    </lineage>
</organism>
<evidence type="ECO:0000313" key="2">
    <source>
        <dbReference type="EMBL" id="KAG9061751.1"/>
    </source>
</evidence>
<dbReference type="AlphaFoldDB" id="A0A9P8BNE9"/>
<dbReference type="Proteomes" id="UP000707451">
    <property type="component" value="Unassembled WGS sequence"/>
</dbReference>
<gene>
    <name evidence="2" type="ORF">KI688_006902</name>
</gene>
<evidence type="ECO:0000313" key="3">
    <source>
        <dbReference type="Proteomes" id="UP000707451"/>
    </source>
</evidence>
<keyword evidence="3" id="KW-1185">Reference proteome</keyword>
<accession>A0A9P8BNE9</accession>
<comment type="caution">
    <text evidence="2">The sequence shown here is derived from an EMBL/GenBank/DDBJ whole genome shotgun (WGS) entry which is preliminary data.</text>
</comment>
<name>A0A9P8BNE9_9FUNG</name>
<sequence>MAPTTVDNTNENKNKEHKLMIPEIMTLIASYLFDTKNKKHAPLWNALQGHEHIEKLEIHDAVFPVKELLGPKKILFLEVDSLSSQEPVSRLHPFLMIFVEKQVHQKSLELTQFKFTASDWKRKNNENSGVGSKKRRLAELELILHAEQLNLQVAAAVKTCADKLTRLKLDFGRGTKGKRWLTCILSILEECTELREFSYNNDATDRIFKEMMFKKPWNLPNFRKLHIHGVSPRRKCASCHKSLLPKDGDKGHSRNHIIFPKSSPPR</sequence>
<feature type="region of interest" description="Disordered" evidence="1">
    <location>
        <begin position="243"/>
        <end position="266"/>
    </location>
</feature>
<protein>
    <submittedName>
        <fullName evidence="2">Uncharacterized protein</fullName>
    </submittedName>
</protein>
<proteinExistence type="predicted"/>
<dbReference type="EMBL" id="JAHRHY010000022">
    <property type="protein sequence ID" value="KAG9061751.1"/>
    <property type="molecule type" value="Genomic_DNA"/>
</dbReference>